<evidence type="ECO:0000259" key="7">
    <source>
        <dbReference type="PROSITE" id="PS50110"/>
    </source>
</evidence>
<feature type="domain" description="Histidine kinase" evidence="6">
    <location>
        <begin position="373"/>
        <end position="595"/>
    </location>
</feature>
<feature type="transmembrane region" description="Helical" evidence="5">
    <location>
        <begin position="211"/>
        <end position="236"/>
    </location>
</feature>
<feature type="domain" description="Response regulatory" evidence="7">
    <location>
        <begin position="615"/>
        <end position="730"/>
    </location>
</feature>
<evidence type="ECO:0000259" key="8">
    <source>
        <dbReference type="PROSITE" id="PS50113"/>
    </source>
</evidence>
<proteinExistence type="predicted"/>
<keyword evidence="3 4" id="KW-0597">Phosphoprotein</keyword>
<comment type="caution">
    <text evidence="9">The sequence shown here is derived from an EMBL/GenBank/DDBJ whole genome shotgun (WGS) entry which is preliminary data.</text>
</comment>
<keyword evidence="5" id="KW-0472">Membrane</keyword>
<dbReference type="PROSITE" id="PS50109">
    <property type="entry name" value="HIS_KIN"/>
    <property type="match status" value="1"/>
</dbReference>
<dbReference type="InterPro" id="IPR011006">
    <property type="entry name" value="CheY-like_superfamily"/>
</dbReference>
<dbReference type="InterPro" id="IPR005467">
    <property type="entry name" value="His_kinase_dom"/>
</dbReference>
<evidence type="ECO:0000313" key="10">
    <source>
        <dbReference type="Proteomes" id="UP000264071"/>
    </source>
</evidence>
<dbReference type="SMART" id="SM00388">
    <property type="entry name" value="HisKA"/>
    <property type="match status" value="1"/>
</dbReference>
<dbReference type="Pfam" id="PF00072">
    <property type="entry name" value="Response_reg"/>
    <property type="match status" value="1"/>
</dbReference>
<feature type="transmembrane region" description="Helical" evidence="5">
    <location>
        <begin position="108"/>
        <end position="125"/>
    </location>
</feature>
<dbReference type="Pfam" id="PF20969">
    <property type="entry name" value="MASE11"/>
    <property type="match status" value="1"/>
</dbReference>
<dbReference type="InterPro" id="IPR036097">
    <property type="entry name" value="HisK_dim/P_sf"/>
</dbReference>
<feature type="transmembrane region" description="Helical" evidence="5">
    <location>
        <begin position="77"/>
        <end position="96"/>
    </location>
</feature>
<feature type="domain" description="PAC" evidence="8">
    <location>
        <begin position="295"/>
        <end position="360"/>
    </location>
</feature>
<dbReference type="AlphaFoldDB" id="A0A3D4V9F8"/>
<dbReference type="EMBL" id="DPIY01000010">
    <property type="protein sequence ID" value="HCT57756.1"/>
    <property type="molecule type" value="Genomic_DNA"/>
</dbReference>
<dbReference type="InterPro" id="IPR003594">
    <property type="entry name" value="HATPase_dom"/>
</dbReference>
<dbReference type="PROSITE" id="PS50113">
    <property type="entry name" value="PAC"/>
    <property type="match status" value="1"/>
</dbReference>
<dbReference type="InterPro" id="IPR000700">
    <property type="entry name" value="PAS-assoc_C"/>
</dbReference>
<keyword evidence="5" id="KW-1133">Transmembrane helix</keyword>
<evidence type="ECO:0000313" key="9">
    <source>
        <dbReference type="EMBL" id="HCT57756.1"/>
    </source>
</evidence>
<evidence type="ECO:0000256" key="5">
    <source>
        <dbReference type="SAM" id="Phobius"/>
    </source>
</evidence>
<dbReference type="InterPro" id="IPR003661">
    <property type="entry name" value="HisK_dim/P_dom"/>
</dbReference>
<dbReference type="PANTHER" id="PTHR43065:SF42">
    <property type="entry name" value="TWO-COMPONENT SENSOR PPRA"/>
    <property type="match status" value="1"/>
</dbReference>
<dbReference type="GO" id="GO:0000155">
    <property type="term" value="F:phosphorelay sensor kinase activity"/>
    <property type="evidence" value="ECO:0007669"/>
    <property type="project" value="InterPro"/>
</dbReference>
<dbReference type="CDD" id="cd00082">
    <property type="entry name" value="HisKA"/>
    <property type="match status" value="1"/>
</dbReference>
<feature type="transmembrane region" description="Helical" evidence="5">
    <location>
        <begin position="181"/>
        <end position="205"/>
    </location>
</feature>
<dbReference type="Pfam" id="PF02518">
    <property type="entry name" value="HATPase_c"/>
    <property type="match status" value="1"/>
</dbReference>
<dbReference type="SUPFAM" id="SSF52172">
    <property type="entry name" value="CheY-like"/>
    <property type="match status" value="1"/>
</dbReference>
<reference evidence="9 10" key="1">
    <citation type="journal article" date="2018" name="Nat. Biotechnol.">
        <title>A standardized bacterial taxonomy based on genome phylogeny substantially revises the tree of life.</title>
        <authorList>
            <person name="Parks D.H."/>
            <person name="Chuvochina M."/>
            <person name="Waite D.W."/>
            <person name="Rinke C."/>
            <person name="Skarshewski A."/>
            <person name="Chaumeil P.A."/>
            <person name="Hugenholtz P."/>
        </authorList>
    </citation>
    <scope>NUCLEOTIDE SEQUENCE [LARGE SCALE GENOMIC DNA]</scope>
    <source>
        <strain evidence="9">UBA8844</strain>
    </source>
</reference>
<organism evidence="9 10">
    <name type="scientific">Gemmatimonas aurantiaca</name>
    <dbReference type="NCBI Taxonomy" id="173480"/>
    <lineage>
        <taxon>Bacteria</taxon>
        <taxon>Pseudomonadati</taxon>
        <taxon>Gemmatimonadota</taxon>
        <taxon>Gemmatimonadia</taxon>
        <taxon>Gemmatimonadales</taxon>
        <taxon>Gemmatimonadaceae</taxon>
        <taxon>Gemmatimonas</taxon>
    </lineage>
</organism>
<dbReference type="Gene3D" id="3.40.50.2300">
    <property type="match status" value="1"/>
</dbReference>
<dbReference type="SUPFAM" id="SSF47384">
    <property type="entry name" value="Homodimeric domain of signal transducing histidine kinase"/>
    <property type="match status" value="1"/>
</dbReference>
<dbReference type="PANTHER" id="PTHR43065">
    <property type="entry name" value="SENSOR HISTIDINE KINASE"/>
    <property type="match status" value="1"/>
</dbReference>
<dbReference type="SMART" id="SM00387">
    <property type="entry name" value="HATPase_c"/>
    <property type="match status" value="1"/>
</dbReference>
<evidence type="ECO:0000256" key="3">
    <source>
        <dbReference type="ARBA" id="ARBA00022553"/>
    </source>
</evidence>
<gene>
    <name evidence="9" type="ORF">DGD08_11200</name>
</gene>
<keyword evidence="5" id="KW-0812">Transmembrane</keyword>
<dbReference type="PROSITE" id="PS50110">
    <property type="entry name" value="RESPONSE_REGULATORY"/>
    <property type="match status" value="1"/>
</dbReference>
<evidence type="ECO:0000256" key="2">
    <source>
        <dbReference type="ARBA" id="ARBA00012438"/>
    </source>
</evidence>
<dbReference type="Gene3D" id="1.10.287.130">
    <property type="match status" value="1"/>
</dbReference>
<protein>
    <recommendedName>
        <fullName evidence="2">histidine kinase</fullName>
        <ecNumber evidence="2">2.7.13.3</ecNumber>
    </recommendedName>
</protein>
<dbReference type="PRINTS" id="PR00344">
    <property type="entry name" value="BCTRLSENSOR"/>
</dbReference>
<dbReference type="Pfam" id="PF00512">
    <property type="entry name" value="HisKA"/>
    <property type="match status" value="1"/>
</dbReference>
<dbReference type="Proteomes" id="UP000264071">
    <property type="component" value="Unassembled WGS sequence"/>
</dbReference>
<dbReference type="Gene3D" id="3.30.565.10">
    <property type="entry name" value="Histidine kinase-like ATPase, C-terminal domain"/>
    <property type="match status" value="1"/>
</dbReference>
<evidence type="ECO:0000256" key="4">
    <source>
        <dbReference type="PROSITE-ProRule" id="PRU00169"/>
    </source>
</evidence>
<dbReference type="InterPro" id="IPR004358">
    <property type="entry name" value="Sig_transdc_His_kin-like_C"/>
</dbReference>
<dbReference type="SUPFAM" id="SSF55785">
    <property type="entry name" value="PYP-like sensor domain (PAS domain)"/>
    <property type="match status" value="1"/>
</dbReference>
<name>A0A3D4V9F8_9BACT</name>
<dbReference type="EC" id="2.7.13.3" evidence="2"/>
<dbReference type="InterPro" id="IPR001789">
    <property type="entry name" value="Sig_transdc_resp-reg_receiver"/>
</dbReference>
<comment type="catalytic activity">
    <reaction evidence="1">
        <text>ATP + protein L-histidine = ADP + protein N-phospho-L-histidine.</text>
        <dbReference type="EC" id="2.7.13.3"/>
    </reaction>
</comment>
<dbReference type="InterPro" id="IPR036890">
    <property type="entry name" value="HATPase_C_sf"/>
</dbReference>
<dbReference type="SMART" id="SM00448">
    <property type="entry name" value="REC"/>
    <property type="match status" value="1"/>
</dbReference>
<dbReference type="Gene3D" id="3.30.450.20">
    <property type="entry name" value="PAS domain"/>
    <property type="match status" value="1"/>
</dbReference>
<accession>A0A3D4V9F8</accession>
<sequence length="734" mass="79524">MARAYRFLLLSRIQLCSTKFRRHCRRWDSPGIRGRRSAADPPHGLMPRRSPKAHLAAVLKWIAASPTSAVDAWRRRIFSALLLGVAALGMVAYIPSTWFAWKFGDYDVVILGTAVYALAIVALLARQWSFATRAGLLASLPAGMGAYFLFSYGHATAAPVWLLTFPIFCATLIGRKAAQTAILFVTLTYAVCALAVDRGMLWWALDQPNALGMLTVTGGCSVLLATALSFAITAIFDGLAAEALARVAAEEASVQFARAVNQSDGFVMLLNVDGSVANGNVATNELLARESVPWDEAPWTIVRAGEPWAGTFDWPLKDGAVMRLSGTISLVRDEQGTVTQYLATLRDVERERFLETRLEQGQRLAAIGTLAGGIAHDFNNLLHPILSNTEAARAQLDNNGEAAMYLDDIRRSAERARTLVRRILSYSRTDNAEREPLDLGELLTETDRLLRATLPQSVHLHCVSEPGVIVRAESGEIQQILLNLATNAAHAMPTGGTLRISATGAPVRDDAVLTSTFRGQRFVACLQVQDTGIGMDDDTITRAFEPFFTTKSLGRGTGLGLAMVHTTVTALGGVIVPMSRVGAGTTMMIYLPLAAAAPPEPTRADKQARTPGVDRILVVDDEAMVLMATRRQLERLGWQVTALTDPAEAASLLADNTTQFDCLMTDLAMPGMSGVQLAGVAEQLHPELPVVLTTGYLDHELQPGERYRIVAVLPKPFTSVELNEVLLQAMQAQR</sequence>
<evidence type="ECO:0000256" key="1">
    <source>
        <dbReference type="ARBA" id="ARBA00000085"/>
    </source>
</evidence>
<evidence type="ECO:0000259" key="6">
    <source>
        <dbReference type="PROSITE" id="PS50109"/>
    </source>
</evidence>
<dbReference type="InterPro" id="IPR048437">
    <property type="entry name" value="MASE11"/>
</dbReference>
<dbReference type="SUPFAM" id="SSF55874">
    <property type="entry name" value="ATPase domain of HSP90 chaperone/DNA topoisomerase II/histidine kinase"/>
    <property type="match status" value="1"/>
</dbReference>
<dbReference type="InterPro" id="IPR035965">
    <property type="entry name" value="PAS-like_dom_sf"/>
</dbReference>
<feature type="modified residue" description="4-aspartylphosphate" evidence="4">
    <location>
        <position position="666"/>
    </location>
</feature>